<comment type="catalytic activity">
    <reaction evidence="1">
        <text>S-ubiquitinyl-[E2 ubiquitin-conjugating enzyme]-L-cysteine + [acceptor protein]-L-lysine = [E2 ubiquitin-conjugating enzyme]-L-cysteine + N(6)-ubiquitinyl-[acceptor protein]-L-lysine.</text>
        <dbReference type="EC" id="2.3.2.27"/>
    </reaction>
</comment>
<keyword evidence="7 10" id="KW-0863">Zinc-finger</keyword>
<feature type="domain" description="SIAH-type" evidence="12">
    <location>
        <begin position="66"/>
        <end position="127"/>
    </location>
</feature>
<evidence type="ECO:0000256" key="8">
    <source>
        <dbReference type="ARBA" id="ARBA00022786"/>
    </source>
</evidence>
<dbReference type="RefSeq" id="XP_031352645.1">
    <property type="nucleotide sequence ID" value="XM_031496785.1"/>
</dbReference>
<protein>
    <recommendedName>
        <fullName evidence="4">RING-type E3 ubiquitin transferase</fullName>
        <ecNumber evidence="4">2.3.2.27</ecNumber>
    </recommendedName>
</protein>
<keyword evidence="8" id="KW-0833">Ubl conjugation pathway</keyword>
<dbReference type="PANTHER" id="PTHR45877">
    <property type="entry name" value="E3 UBIQUITIN-PROTEIN LIGASE SIAH2"/>
    <property type="match status" value="1"/>
</dbReference>
<dbReference type="Pfam" id="PF21362">
    <property type="entry name" value="Sina_RING"/>
    <property type="match status" value="1"/>
</dbReference>
<sequence>MGMANFENLTQEMIQCFKCENCEEILQPPISICAEGTIICGPCSELKQCKEQVIANCSILENIGKLLTFPCTYSSIGCPVQLQVHNVSKHESRCPFQQFQCPICLDSDKRWTGTAKNMGLHVISVHSSAIVGNRTRCLLELGKTTEFFFHKGEVFALIWEYNPTDLDMLWCAVKSFGISDDIQRSYFKLKLKFQNSEEYCEKNQIEPAINWKVDPNTAIKISIPVLRAKLQLKSKIEGKTIFGTTIEIFTRKPLFYGSSHEGFLRDIICLVCYDYMNETIFQCIIGHSFCGNCKPKLNHCPFCRSKIDNRNYKLEYISKKICHRCLYSDEGCMFSSSLSKVLLHEKTCKYAEVGCPLKSFITKCKWRGRLYQIYLHALDDHGIQF</sequence>
<evidence type="ECO:0000256" key="4">
    <source>
        <dbReference type="ARBA" id="ARBA00012483"/>
    </source>
</evidence>
<dbReference type="KEGG" id="ppyr:116177718"/>
<dbReference type="Gene3D" id="3.30.40.10">
    <property type="entry name" value="Zinc/RING finger domain, C3HC4 (zinc finger)"/>
    <property type="match status" value="3"/>
</dbReference>
<keyword evidence="6" id="KW-0479">Metal-binding</keyword>
<evidence type="ECO:0000256" key="5">
    <source>
        <dbReference type="ARBA" id="ARBA00022679"/>
    </source>
</evidence>
<comment type="similarity">
    <text evidence="3">Belongs to the SINA (Seven in absentia) family.</text>
</comment>
<evidence type="ECO:0000256" key="1">
    <source>
        <dbReference type="ARBA" id="ARBA00000900"/>
    </source>
</evidence>
<dbReference type="InterPro" id="IPR049548">
    <property type="entry name" value="Sina-like_RING"/>
</dbReference>
<comment type="pathway">
    <text evidence="2">Protein modification; protein ubiquitination.</text>
</comment>
<reference evidence="13" key="1">
    <citation type="journal article" date="2016" name="Sci. Rep.">
        <title>Molecular characterization of firefly nuptial gifts: a multi-omics approach sheds light on postcopulatory sexual selection.</title>
        <authorList>
            <person name="Al-Wathiqui N."/>
            <person name="Fallon T.R."/>
            <person name="South A."/>
            <person name="Weng J.K."/>
            <person name="Lewis S.M."/>
        </authorList>
    </citation>
    <scope>NUCLEOTIDE SEQUENCE</scope>
</reference>
<dbReference type="EC" id="2.3.2.27" evidence="4"/>
<evidence type="ECO:0000256" key="7">
    <source>
        <dbReference type="ARBA" id="ARBA00022771"/>
    </source>
</evidence>
<feature type="domain" description="RING-type" evidence="11">
    <location>
        <begin position="269"/>
        <end position="304"/>
    </location>
</feature>
<dbReference type="PROSITE" id="PS51081">
    <property type="entry name" value="ZF_SIAH"/>
    <property type="match status" value="2"/>
</dbReference>
<accession>A0A1Y1LPH4</accession>
<feature type="domain" description="SIAH-type" evidence="12">
    <location>
        <begin position="320"/>
        <end position="382"/>
    </location>
</feature>
<dbReference type="GO" id="GO:0016567">
    <property type="term" value="P:protein ubiquitination"/>
    <property type="evidence" value="ECO:0007669"/>
    <property type="project" value="UniProtKB-UniPathway"/>
</dbReference>
<dbReference type="InterPro" id="IPR013010">
    <property type="entry name" value="Znf_SIAH"/>
</dbReference>
<keyword evidence="5" id="KW-0808">Transferase</keyword>
<evidence type="ECO:0000313" key="13">
    <source>
        <dbReference type="EMBL" id="JAV73835.1"/>
    </source>
</evidence>
<dbReference type="RefSeq" id="XP_031352647.1">
    <property type="nucleotide sequence ID" value="XM_031496787.1"/>
</dbReference>
<dbReference type="EMBL" id="GEZM01054124">
    <property type="protein sequence ID" value="JAV73835.1"/>
    <property type="molecule type" value="Transcribed_RNA"/>
</dbReference>
<dbReference type="SUPFAM" id="SSF49599">
    <property type="entry name" value="TRAF domain-like"/>
    <property type="match status" value="2"/>
</dbReference>
<dbReference type="InterPro" id="IPR004162">
    <property type="entry name" value="SINA-like_animal"/>
</dbReference>
<evidence type="ECO:0000256" key="2">
    <source>
        <dbReference type="ARBA" id="ARBA00004906"/>
    </source>
</evidence>
<evidence type="ECO:0000259" key="11">
    <source>
        <dbReference type="PROSITE" id="PS50089"/>
    </source>
</evidence>
<dbReference type="SUPFAM" id="SSF57850">
    <property type="entry name" value="RING/U-box"/>
    <property type="match status" value="1"/>
</dbReference>
<dbReference type="GO" id="GO:0061630">
    <property type="term" value="F:ubiquitin protein ligase activity"/>
    <property type="evidence" value="ECO:0007669"/>
    <property type="project" value="UniProtKB-EC"/>
</dbReference>
<dbReference type="GO" id="GO:0008270">
    <property type="term" value="F:zinc ion binding"/>
    <property type="evidence" value="ECO:0007669"/>
    <property type="project" value="UniProtKB-KW"/>
</dbReference>
<dbReference type="GeneID" id="116177718"/>
<dbReference type="GO" id="GO:0043161">
    <property type="term" value="P:proteasome-mediated ubiquitin-dependent protein catabolic process"/>
    <property type="evidence" value="ECO:0007669"/>
    <property type="project" value="TreeGrafter"/>
</dbReference>
<evidence type="ECO:0000259" key="12">
    <source>
        <dbReference type="PROSITE" id="PS51081"/>
    </source>
</evidence>
<dbReference type="GO" id="GO:0031624">
    <property type="term" value="F:ubiquitin conjugating enzyme binding"/>
    <property type="evidence" value="ECO:0007669"/>
    <property type="project" value="TreeGrafter"/>
</dbReference>
<dbReference type="RefSeq" id="XP_031352644.1">
    <property type="nucleotide sequence ID" value="XM_031496784.1"/>
</dbReference>
<organism evidence="13">
    <name type="scientific">Photinus pyralis</name>
    <name type="common">Common eastern firefly</name>
    <name type="synonym">Lampyris pyralis</name>
    <dbReference type="NCBI Taxonomy" id="7054"/>
    <lineage>
        <taxon>Eukaryota</taxon>
        <taxon>Metazoa</taxon>
        <taxon>Ecdysozoa</taxon>
        <taxon>Arthropoda</taxon>
        <taxon>Hexapoda</taxon>
        <taxon>Insecta</taxon>
        <taxon>Pterygota</taxon>
        <taxon>Neoptera</taxon>
        <taxon>Endopterygota</taxon>
        <taxon>Coleoptera</taxon>
        <taxon>Polyphaga</taxon>
        <taxon>Elateriformia</taxon>
        <taxon>Elateroidea</taxon>
        <taxon>Lampyridae</taxon>
        <taxon>Lampyrinae</taxon>
        <taxon>Photinus</taxon>
    </lineage>
</organism>
<dbReference type="Pfam" id="PF21361">
    <property type="entry name" value="Sina_ZnF"/>
    <property type="match status" value="1"/>
</dbReference>
<dbReference type="FunFam" id="3.30.40.10:FF:000041">
    <property type="entry name" value="E3 ubiquitin-protein ligase SINAT3"/>
    <property type="match status" value="1"/>
</dbReference>
<dbReference type="RefSeq" id="XP_031352646.1">
    <property type="nucleotide sequence ID" value="XM_031496786.1"/>
</dbReference>
<dbReference type="UniPathway" id="UPA00143"/>
<dbReference type="GO" id="GO:0005737">
    <property type="term" value="C:cytoplasm"/>
    <property type="evidence" value="ECO:0007669"/>
    <property type="project" value="TreeGrafter"/>
</dbReference>
<dbReference type="PROSITE" id="PS50089">
    <property type="entry name" value="ZF_RING_2"/>
    <property type="match status" value="1"/>
</dbReference>
<dbReference type="InterPro" id="IPR013083">
    <property type="entry name" value="Znf_RING/FYVE/PHD"/>
</dbReference>
<dbReference type="OrthoDB" id="4788989at2759"/>
<evidence type="ECO:0000256" key="6">
    <source>
        <dbReference type="ARBA" id="ARBA00022723"/>
    </source>
</evidence>
<evidence type="ECO:0000256" key="3">
    <source>
        <dbReference type="ARBA" id="ARBA00009119"/>
    </source>
</evidence>
<dbReference type="PANTHER" id="PTHR45877:SF2">
    <property type="entry name" value="E3 UBIQUITIN-PROTEIN LIGASE SINA-RELATED"/>
    <property type="match status" value="1"/>
</dbReference>
<evidence type="ECO:0000256" key="9">
    <source>
        <dbReference type="ARBA" id="ARBA00022833"/>
    </source>
</evidence>
<evidence type="ECO:0000256" key="10">
    <source>
        <dbReference type="PROSITE-ProRule" id="PRU00455"/>
    </source>
</evidence>
<name>A0A1Y1LPH4_PHOPY</name>
<dbReference type="AlphaFoldDB" id="A0A1Y1LPH4"/>
<proteinExistence type="inferred from homology"/>
<keyword evidence="9" id="KW-0862">Zinc</keyword>
<dbReference type="InterPro" id="IPR001841">
    <property type="entry name" value="Znf_RING"/>
</dbReference>